<keyword evidence="4" id="KW-1185">Reference proteome</keyword>
<dbReference type="GO" id="GO:0004222">
    <property type="term" value="F:metalloendopeptidase activity"/>
    <property type="evidence" value="ECO:0007669"/>
    <property type="project" value="InterPro"/>
</dbReference>
<dbReference type="SUPFAM" id="SSF55486">
    <property type="entry name" value="Metalloproteases ('zincins'), catalytic domain"/>
    <property type="match status" value="1"/>
</dbReference>
<proteinExistence type="predicted"/>
<evidence type="ECO:0000313" key="4">
    <source>
        <dbReference type="Proteomes" id="UP000007879"/>
    </source>
</evidence>
<dbReference type="RefSeq" id="XP_011403966.1">
    <property type="nucleotide sequence ID" value="XM_011405664.2"/>
</dbReference>
<organism evidence="3 4">
    <name type="scientific">Amphimedon queenslandica</name>
    <name type="common">Sponge</name>
    <dbReference type="NCBI Taxonomy" id="400682"/>
    <lineage>
        <taxon>Eukaryota</taxon>
        <taxon>Metazoa</taxon>
        <taxon>Porifera</taxon>
        <taxon>Demospongiae</taxon>
        <taxon>Heteroscleromorpha</taxon>
        <taxon>Haplosclerida</taxon>
        <taxon>Niphatidae</taxon>
        <taxon>Amphimedon</taxon>
    </lineage>
</organism>
<dbReference type="Gene3D" id="2.60.40.2970">
    <property type="match status" value="1"/>
</dbReference>
<evidence type="ECO:0000259" key="2">
    <source>
        <dbReference type="SMART" id="SM01351"/>
    </source>
</evidence>
<reference evidence="3" key="2">
    <citation type="submission" date="2024-06" db="UniProtKB">
        <authorList>
            <consortium name="EnsemblMetazoa"/>
        </authorList>
    </citation>
    <scope>IDENTIFICATION</scope>
</reference>
<evidence type="ECO:0000313" key="3">
    <source>
        <dbReference type="EnsemblMetazoa" id="XP_011403966.1"/>
    </source>
</evidence>
<feature type="chain" id="PRO_5042989790" description="Lysine-specific metallo-endopeptidase domain-containing protein" evidence="1">
    <location>
        <begin position="17"/>
        <end position="352"/>
    </location>
</feature>
<feature type="domain" description="Lysine-specific metallo-endopeptidase" evidence="2">
    <location>
        <begin position="212"/>
        <end position="348"/>
    </location>
</feature>
<dbReference type="InterPro" id="IPR024079">
    <property type="entry name" value="MetalloPept_cat_dom_sf"/>
</dbReference>
<dbReference type="KEGG" id="aqu:105312767"/>
<keyword evidence="1" id="KW-0732">Signal</keyword>
<dbReference type="EnsemblMetazoa" id="XM_011405664.2">
    <property type="protein sequence ID" value="XP_011403966.1"/>
    <property type="gene ID" value="LOC105312767"/>
</dbReference>
<accession>A0AAN0ILI5</accession>
<dbReference type="GeneID" id="105312767"/>
<dbReference type="InterPro" id="IPR029463">
    <property type="entry name" value="Lys_MEP"/>
</dbReference>
<dbReference type="Pfam" id="PF14521">
    <property type="entry name" value="Aspzincin_M35"/>
    <property type="match status" value="1"/>
</dbReference>
<dbReference type="SMART" id="SM01351">
    <property type="entry name" value="Aspzincin_M35"/>
    <property type="match status" value="1"/>
</dbReference>
<name>A0AAN0ILI5_AMPQE</name>
<dbReference type="Proteomes" id="UP000007879">
    <property type="component" value="Unassembled WGS sequence"/>
</dbReference>
<feature type="signal peptide" evidence="1">
    <location>
        <begin position="1"/>
        <end position="16"/>
    </location>
</feature>
<evidence type="ECO:0000256" key="1">
    <source>
        <dbReference type="SAM" id="SignalP"/>
    </source>
</evidence>
<sequence>MKTFVSLLFCVAYAIALDKGWPVSLDMSCEQSLSDVACTFEFLNVADEDYYLLKRNTPLEGLLSQFVAVYHKEQGWITKAGLRRLDYKGIFIHRRPPTKDEYILLKAGQKVSATVRINEAFTLINDGRYTVEYIRPLIVLNEMQMPIEVNAKAAAYIQLENARYLSLPSQDEVESEGSVTIESCTTASFTGGTSSKRTDILNAHKKLCKEYGDAKNNVSNSDFYKTWFGTYTDARATKVKKVCQDCVDGLTSKTVTYVIEPSNCQSNWNAYTYKGGTKVYLCQAYNNYQVYCKSNGDPTKEGILAHEWSHAFGYTDDYTYGASANKQLAKDDPDKAVKNADTYEYYYCLTQF</sequence>
<protein>
    <recommendedName>
        <fullName evidence="2">Lysine-specific metallo-endopeptidase domain-containing protein</fullName>
    </recommendedName>
</protein>
<dbReference type="Gene3D" id="3.40.390.10">
    <property type="entry name" value="Collagenase (Catalytic Domain)"/>
    <property type="match status" value="1"/>
</dbReference>
<dbReference type="AlphaFoldDB" id="A0AAN0ILI5"/>
<reference evidence="4" key="1">
    <citation type="journal article" date="2010" name="Nature">
        <title>The Amphimedon queenslandica genome and the evolution of animal complexity.</title>
        <authorList>
            <person name="Srivastava M."/>
            <person name="Simakov O."/>
            <person name="Chapman J."/>
            <person name="Fahey B."/>
            <person name="Gauthier M.E."/>
            <person name="Mitros T."/>
            <person name="Richards G.S."/>
            <person name="Conaco C."/>
            <person name="Dacre M."/>
            <person name="Hellsten U."/>
            <person name="Larroux C."/>
            <person name="Putnam N.H."/>
            <person name="Stanke M."/>
            <person name="Adamska M."/>
            <person name="Darling A."/>
            <person name="Degnan S.M."/>
            <person name="Oakley T.H."/>
            <person name="Plachetzki D.C."/>
            <person name="Zhai Y."/>
            <person name="Adamski M."/>
            <person name="Calcino A."/>
            <person name="Cummins S.F."/>
            <person name="Goodstein D.M."/>
            <person name="Harris C."/>
            <person name="Jackson D.J."/>
            <person name="Leys S.P."/>
            <person name="Shu S."/>
            <person name="Woodcroft B.J."/>
            <person name="Vervoort M."/>
            <person name="Kosik K.S."/>
            <person name="Manning G."/>
            <person name="Degnan B.M."/>
            <person name="Rokhsar D.S."/>
        </authorList>
    </citation>
    <scope>NUCLEOTIDE SEQUENCE [LARGE SCALE GENOMIC DNA]</scope>
</reference>